<feature type="signal peptide" evidence="2">
    <location>
        <begin position="1"/>
        <end position="27"/>
    </location>
</feature>
<feature type="compositionally biased region" description="Low complexity" evidence="1">
    <location>
        <begin position="39"/>
        <end position="51"/>
    </location>
</feature>
<gene>
    <name evidence="4" type="ORF">ACFY8O_01735</name>
</gene>
<feature type="domain" description="PepSY" evidence="3">
    <location>
        <begin position="137"/>
        <end position="196"/>
    </location>
</feature>
<feature type="compositionally biased region" description="Acidic residues" evidence="1">
    <location>
        <begin position="200"/>
        <end position="210"/>
    </location>
</feature>
<keyword evidence="2" id="KW-0732">Signal</keyword>
<dbReference type="Gene3D" id="3.10.450.40">
    <property type="match status" value="2"/>
</dbReference>
<evidence type="ECO:0000313" key="5">
    <source>
        <dbReference type="Proteomes" id="UP001602322"/>
    </source>
</evidence>
<evidence type="ECO:0000256" key="1">
    <source>
        <dbReference type="SAM" id="MobiDB-lite"/>
    </source>
</evidence>
<dbReference type="InterPro" id="IPR025711">
    <property type="entry name" value="PepSY"/>
</dbReference>
<feature type="region of interest" description="Disordered" evidence="1">
    <location>
        <begin position="30"/>
        <end position="56"/>
    </location>
</feature>
<reference evidence="4 5" key="1">
    <citation type="submission" date="2024-10" db="EMBL/GenBank/DDBJ databases">
        <title>The Natural Products Discovery Center: Release of the First 8490 Sequenced Strains for Exploring Actinobacteria Biosynthetic Diversity.</title>
        <authorList>
            <person name="Kalkreuter E."/>
            <person name="Kautsar S.A."/>
            <person name="Yang D."/>
            <person name="Bader C.D."/>
            <person name="Teijaro C.N."/>
            <person name="Fluegel L."/>
            <person name="Davis C.M."/>
            <person name="Simpson J.R."/>
            <person name="Lauterbach L."/>
            <person name="Steele A.D."/>
            <person name="Gui C."/>
            <person name="Meng S."/>
            <person name="Li G."/>
            <person name="Viehrig K."/>
            <person name="Ye F."/>
            <person name="Su P."/>
            <person name="Kiefer A.F."/>
            <person name="Nichols A."/>
            <person name="Cepeda A.J."/>
            <person name="Yan W."/>
            <person name="Fan B."/>
            <person name="Jiang Y."/>
            <person name="Adhikari A."/>
            <person name="Zheng C.-J."/>
            <person name="Schuster L."/>
            <person name="Cowan T.M."/>
            <person name="Smanski M.J."/>
            <person name="Chevrette M.G."/>
            <person name="De Carvalho L.P.S."/>
            <person name="Shen B."/>
        </authorList>
    </citation>
    <scope>NUCLEOTIDE SEQUENCE [LARGE SCALE GENOMIC DNA]</scope>
    <source>
        <strain evidence="4 5">NPDC012540</strain>
    </source>
</reference>
<protein>
    <submittedName>
        <fullName evidence="4">PepSY domain-containing protein</fullName>
    </submittedName>
</protein>
<keyword evidence="5" id="KW-1185">Reference proteome</keyword>
<evidence type="ECO:0000313" key="4">
    <source>
        <dbReference type="EMBL" id="MFF5894624.1"/>
    </source>
</evidence>
<accession>A0ABW6WYK0</accession>
<organism evidence="4 5">
    <name type="scientific">Streptomyces argenteolus</name>
    <dbReference type="NCBI Taxonomy" id="67274"/>
    <lineage>
        <taxon>Bacteria</taxon>
        <taxon>Bacillati</taxon>
        <taxon>Actinomycetota</taxon>
        <taxon>Actinomycetes</taxon>
        <taxon>Kitasatosporales</taxon>
        <taxon>Streptomycetaceae</taxon>
        <taxon>Streptomyces</taxon>
    </lineage>
</organism>
<comment type="caution">
    <text evidence="4">The sequence shown here is derived from an EMBL/GenBank/DDBJ whole genome shotgun (WGS) entry which is preliminary data.</text>
</comment>
<sequence>MKRNIAIATLTAAVLVGGGLVTTAAFADSDDGVKEGRTAAPERAAADSAPAGNTATAGRAGIDKAVAAALKAVPGTVTEAERDDDDDSARTVWELDVYGADKVWHDVTVDAASGKVLSDREDDGEDRDRHAPRSAGVSLDAAVKAALAQQPGTVTSVDLDDDDDDAGRGAPRWDVEVTGKGGKAHELHVDAGSGKVTVDRDDDSDDGDDD</sequence>
<feature type="compositionally biased region" description="Basic and acidic residues" evidence="1">
    <location>
        <begin position="171"/>
        <end position="189"/>
    </location>
</feature>
<feature type="domain" description="PepSY" evidence="3">
    <location>
        <begin position="63"/>
        <end position="119"/>
    </location>
</feature>
<proteinExistence type="predicted"/>
<dbReference type="Pfam" id="PF03413">
    <property type="entry name" value="PepSY"/>
    <property type="match status" value="2"/>
</dbReference>
<evidence type="ECO:0000256" key="2">
    <source>
        <dbReference type="SAM" id="SignalP"/>
    </source>
</evidence>
<feature type="region of interest" description="Disordered" evidence="1">
    <location>
        <begin position="115"/>
        <end position="210"/>
    </location>
</feature>
<name>A0ABW6WYK0_9ACTN</name>
<feature type="chain" id="PRO_5047542531" evidence="2">
    <location>
        <begin position="28"/>
        <end position="210"/>
    </location>
</feature>
<evidence type="ECO:0000259" key="3">
    <source>
        <dbReference type="Pfam" id="PF03413"/>
    </source>
</evidence>
<dbReference type="RefSeq" id="WP_387897831.1">
    <property type="nucleotide sequence ID" value="NZ_JBIBEG010000001.1"/>
</dbReference>
<dbReference type="Proteomes" id="UP001602322">
    <property type="component" value="Unassembled WGS sequence"/>
</dbReference>
<dbReference type="EMBL" id="JBIBEG010000001">
    <property type="protein sequence ID" value="MFF5894624.1"/>
    <property type="molecule type" value="Genomic_DNA"/>
</dbReference>